<dbReference type="EMBL" id="CP051685">
    <property type="protein sequence ID" value="QJE01621.1"/>
    <property type="molecule type" value="Genomic_DNA"/>
</dbReference>
<organism evidence="1 2">
    <name type="scientific">Massilia forsythiae</name>
    <dbReference type="NCBI Taxonomy" id="2728020"/>
    <lineage>
        <taxon>Bacteria</taxon>
        <taxon>Pseudomonadati</taxon>
        <taxon>Pseudomonadota</taxon>
        <taxon>Betaproteobacteria</taxon>
        <taxon>Burkholderiales</taxon>
        <taxon>Oxalobacteraceae</taxon>
        <taxon>Telluria group</taxon>
        <taxon>Massilia</taxon>
    </lineage>
</organism>
<dbReference type="SUPFAM" id="SSF56935">
    <property type="entry name" value="Porins"/>
    <property type="match status" value="1"/>
</dbReference>
<dbReference type="RefSeq" id="WP_170203660.1">
    <property type="nucleotide sequence ID" value="NZ_CP051685.1"/>
</dbReference>
<dbReference type="KEGG" id="mfy:HH212_17630"/>
<dbReference type="InterPro" id="IPR023614">
    <property type="entry name" value="Porin_dom_sf"/>
</dbReference>
<dbReference type="AlphaFoldDB" id="A0A7Z2VY76"/>
<proteinExistence type="predicted"/>
<evidence type="ECO:0000313" key="1">
    <source>
        <dbReference type="EMBL" id="QJE01621.1"/>
    </source>
</evidence>
<dbReference type="Gene3D" id="2.40.160.10">
    <property type="entry name" value="Porin"/>
    <property type="match status" value="1"/>
</dbReference>
<evidence type="ECO:0008006" key="3">
    <source>
        <dbReference type="Google" id="ProtNLM"/>
    </source>
</evidence>
<name>A0A7Z2VY76_9BURK</name>
<sequence>MSPTFHFFRARSAVSTATLACLLAWTHGDARAQAKWTFGGFGTLGAAHSTEDQADYTVNPNSPGRAGYSRDWAYDVDSRAGAQLGVQFDKRWSAVVQVTQEKSVENAYKTYLTWANVKFQATPELSLRAGRIALPLFLAADYRKAGYALPWLRAPVELYSLMPISNSDGVDVAYRWHTGAVKHETTLSLGRASAQLNKDVKGKARNIVGITHNAVAGALTLRVTAAQSLLEVPGAEELFDGVRAFGPAGEALADRYDIAKRHVRVFSAGFNYDPGDWFLIGESGRINTGSLLGDQTASYLSAGYRFGSVAPYVTYAHLAANMPTQTAGLPLEGLPPEAAAVAGVINDQLNFQLSQIGVQDSASIGVRWDFAPNLAFKAQVDRVTPRGGSIGTLVNVQPGFRSGRPFGVVSLGVDFVF</sequence>
<accession>A0A7Z2VY76</accession>
<keyword evidence="2" id="KW-1185">Reference proteome</keyword>
<dbReference type="Proteomes" id="UP000502415">
    <property type="component" value="Chromosome"/>
</dbReference>
<evidence type="ECO:0000313" key="2">
    <source>
        <dbReference type="Proteomes" id="UP000502415"/>
    </source>
</evidence>
<gene>
    <name evidence="1" type="ORF">HH212_17630</name>
</gene>
<protein>
    <recommendedName>
        <fullName evidence="3">Porin</fullName>
    </recommendedName>
</protein>
<reference evidence="1 2" key="1">
    <citation type="submission" date="2020-04" db="EMBL/GenBank/DDBJ databases">
        <title>Genome sequencing of novel species.</title>
        <authorList>
            <person name="Heo J."/>
            <person name="Kim S.-J."/>
            <person name="Kim J.-S."/>
            <person name="Hong S.-B."/>
            <person name="Kwon S.-W."/>
        </authorList>
    </citation>
    <scope>NUCLEOTIDE SEQUENCE [LARGE SCALE GENOMIC DNA]</scope>
    <source>
        <strain evidence="1 2">GN2-R2</strain>
    </source>
</reference>